<keyword evidence="3" id="KW-1003">Cell membrane</keyword>
<comment type="subcellular location">
    <subcellularLocation>
        <location evidence="1 7">Cell membrane</location>
        <topology evidence="1 7">Multi-pass membrane protein</topology>
    </subcellularLocation>
</comment>
<evidence type="ECO:0000256" key="3">
    <source>
        <dbReference type="ARBA" id="ARBA00022475"/>
    </source>
</evidence>
<evidence type="ECO:0000256" key="6">
    <source>
        <dbReference type="ARBA" id="ARBA00023136"/>
    </source>
</evidence>
<accession>A0A1H3UZV2</accession>
<dbReference type="PROSITE" id="PS50928">
    <property type="entry name" value="ABC_TM1"/>
    <property type="match status" value="1"/>
</dbReference>
<dbReference type="PANTHER" id="PTHR30193:SF37">
    <property type="entry name" value="INNER MEMBRANE ABC TRANSPORTER PERMEASE PROTEIN YCJO"/>
    <property type="match status" value="1"/>
</dbReference>
<dbReference type="GO" id="GO:0055085">
    <property type="term" value="P:transmembrane transport"/>
    <property type="evidence" value="ECO:0007669"/>
    <property type="project" value="InterPro"/>
</dbReference>
<dbReference type="InterPro" id="IPR035906">
    <property type="entry name" value="MetI-like_sf"/>
</dbReference>
<dbReference type="STRING" id="137265.SAMN05421684_8399"/>
<name>A0A1H3UZV2_9ACTN</name>
<comment type="similarity">
    <text evidence="7">Belongs to the binding-protein-dependent transport system permease family.</text>
</comment>
<dbReference type="AlphaFoldDB" id="A0A1H3UZV2"/>
<keyword evidence="4 7" id="KW-0812">Transmembrane</keyword>
<reference evidence="10" key="1">
    <citation type="submission" date="2016-10" db="EMBL/GenBank/DDBJ databases">
        <authorList>
            <person name="Varghese N."/>
            <person name="Submissions S."/>
        </authorList>
    </citation>
    <scope>NUCLEOTIDE SEQUENCE [LARGE SCALE GENOMIC DNA]</scope>
    <source>
        <strain evidence="10">DSM 44718</strain>
    </source>
</reference>
<dbReference type="EMBL" id="FNQB01000007">
    <property type="protein sequence ID" value="SDZ67295.1"/>
    <property type="molecule type" value="Genomic_DNA"/>
</dbReference>
<evidence type="ECO:0000259" key="8">
    <source>
        <dbReference type="PROSITE" id="PS50928"/>
    </source>
</evidence>
<feature type="domain" description="ABC transmembrane type-1" evidence="8">
    <location>
        <begin position="68"/>
        <end position="283"/>
    </location>
</feature>
<protein>
    <submittedName>
        <fullName evidence="9">Multiple sugar transport system permease protein</fullName>
    </submittedName>
</protein>
<dbReference type="Gene3D" id="1.10.3720.10">
    <property type="entry name" value="MetI-like"/>
    <property type="match status" value="1"/>
</dbReference>
<organism evidence="9 10">
    <name type="scientific">Asanoa ishikariensis</name>
    <dbReference type="NCBI Taxonomy" id="137265"/>
    <lineage>
        <taxon>Bacteria</taxon>
        <taxon>Bacillati</taxon>
        <taxon>Actinomycetota</taxon>
        <taxon>Actinomycetes</taxon>
        <taxon>Micromonosporales</taxon>
        <taxon>Micromonosporaceae</taxon>
        <taxon>Asanoa</taxon>
    </lineage>
</organism>
<keyword evidence="2 7" id="KW-0813">Transport</keyword>
<dbReference type="InterPro" id="IPR000515">
    <property type="entry name" value="MetI-like"/>
</dbReference>
<feature type="transmembrane region" description="Helical" evidence="7">
    <location>
        <begin position="12"/>
        <end position="31"/>
    </location>
</feature>
<gene>
    <name evidence="9" type="ORF">SAMN05421684_8399</name>
</gene>
<evidence type="ECO:0000256" key="5">
    <source>
        <dbReference type="ARBA" id="ARBA00022989"/>
    </source>
</evidence>
<keyword evidence="6 7" id="KW-0472">Membrane</keyword>
<feature type="transmembrane region" description="Helical" evidence="7">
    <location>
        <begin position="106"/>
        <end position="125"/>
    </location>
</feature>
<keyword evidence="10" id="KW-1185">Reference proteome</keyword>
<keyword evidence="5 7" id="KW-1133">Transmembrane helix</keyword>
<dbReference type="Pfam" id="PF00528">
    <property type="entry name" value="BPD_transp_1"/>
    <property type="match status" value="1"/>
</dbReference>
<sequence>MRRGRRNGWVGLAYLSPALLFVLIFTVYPLVRMAWMSLHNWSLLTPPRWVGFDNYTRAAGDRQFWVSFGFTLKYTLIITPVLIVGGYLLALLTAHNSPVRRLTRTVVFTPVVIGLGVSSLLWYWLFSTDFGFVNKVLLDLGVIGDPVVWLGVDADRSNLAIIASVVWKVIGFGMVLFVGAIQAIPSDVTEASLVDGASYRQRVTRIILPLTLRTVLLVTLLSVIGSLLAFDQFYIMTAGQPQNETATSVFFVYLNSFPYLKLGYGAALSMVLALTILAFTVVQLLLTRRSHP</sequence>
<feature type="transmembrane region" description="Helical" evidence="7">
    <location>
        <begin position="262"/>
        <end position="286"/>
    </location>
</feature>
<dbReference type="InterPro" id="IPR051393">
    <property type="entry name" value="ABC_transporter_permease"/>
</dbReference>
<evidence type="ECO:0000256" key="7">
    <source>
        <dbReference type="RuleBase" id="RU363032"/>
    </source>
</evidence>
<dbReference type="CDD" id="cd06261">
    <property type="entry name" value="TM_PBP2"/>
    <property type="match status" value="1"/>
</dbReference>
<feature type="transmembrane region" description="Helical" evidence="7">
    <location>
        <begin position="74"/>
        <end position="94"/>
    </location>
</feature>
<evidence type="ECO:0000256" key="1">
    <source>
        <dbReference type="ARBA" id="ARBA00004651"/>
    </source>
</evidence>
<dbReference type="Proteomes" id="UP000199632">
    <property type="component" value="Unassembled WGS sequence"/>
</dbReference>
<dbReference type="GO" id="GO:0005886">
    <property type="term" value="C:plasma membrane"/>
    <property type="evidence" value="ECO:0007669"/>
    <property type="project" value="UniProtKB-SubCell"/>
</dbReference>
<feature type="transmembrane region" description="Helical" evidence="7">
    <location>
        <begin position="159"/>
        <end position="185"/>
    </location>
</feature>
<evidence type="ECO:0000256" key="2">
    <source>
        <dbReference type="ARBA" id="ARBA00022448"/>
    </source>
</evidence>
<evidence type="ECO:0000313" key="10">
    <source>
        <dbReference type="Proteomes" id="UP000199632"/>
    </source>
</evidence>
<evidence type="ECO:0000256" key="4">
    <source>
        <dbReference type="ARBA" id="ARBA00022692"/>
    </source>
</evidence>
<proteinExistence type="inferred from homology"/>
<dbReference type="PANTHER" id="PTHR30193">
    <property type="entry name" value="ABC TRANSPORTER PERMEASE PROTEIN"/>
    <property type="match status" value="1"/>
</dbReference>
<dbReference type="RefSeq" id="WP_090804833.1">
    <property type="nucleotide sequence ID" value="NZ_BOND01000034.1"/>
</dbReference>
<keyword evidence="9" id="KW-0762">Sugar transport</keyword>
<evidence type="ECO:0000313" key="9">
    <source>
        <dbReference type="EMBL" id="SDZ67295.1"/>
    </source>
</evidence>
<dbReference type="OrthoDB" id="145927at2"/>
<feature type="transmembrane region" description="Helical" evidence="7">
    <location>
        <begin position="206"/>
        <end position="230"/>
    </location>
</feature>
<dbReference type="SUPFAM" id="SSF161098">
    <property type="entry name" value="MetI-like"/>
    <property type="match status" value="1"/>
</dbReference>